<reference evidence="4 5" key="1">
    <citation type="submission" date="2018-06" db="EMBL/GenBank/DDBJ databases">
        <authorList>
            <consortium name="Pathogen Informatics"/>
            <person name="Doyle S."/>
        </authorList>
    </citation>
    <scope>NUCLEOTIDE SEQUENCE [LARGE SCALE GENOMIC DNA]</scope>
    <source>
        <strain evidence="4 5">NCTC13291</strain>
    </source>
</reference>
<dbReference type="EMBL" id="UGVN01000001">
    <property type="protein sequence ID" value="SUE41965.1"/>
    <property type="molecule type" value="Genomic_DNA"/>
</dbReference>
<dbReference type="InterPro" id="IPR017080">
    <property type="entry name" value="UCP036990_CBS_BON"/>
</dbReference>
<dbReference type="InterPro" id="IPR046342">
    <property type="entry name" value="CBS_dom_sf"/>
</dbReference>
<feature type="domain" description="CBS" evidence="3">
    <location>
        <begin position="7"/>
        <end position="65"/>
    </location>
</feature>
<dbReference type="InterPro" id="IPR051257">
    <property type="entry name" value="Diverse_CBS-Domain"/>
</dbReference>
<evidence type="ECO:0000259" key="3">
    <source>
        <dbReference type="PROSITE" id="PS51371"/>
    </source>
</evidence>
<gene>
    <name evidence="4" type="ORF">NCTC13291_03581</name>
</gene>
<dbReference type="PROSITE" id="PS51371">
    <property type="entry name" value="CBS"/>
    <property type="match status" value="2"/>
</dbReference>
<dbReference type="PANTHER" id="PTHR43080:SF26">
    <property type="entry name" value="REGULATORY PROTEIN"/>
    <property type="match status" value="1"/>
</dbReference>
<dbReference type="CDD" id="cd04586">
    <property type="entry name" value="CBS_pair_BON_assoc"/>
    <property type="match status" value="1"/>
</dbReference>
<dbReference type="Proteomes" id="UP000254919">
    <property type="component" value="Unassembled WGS sequence"/>
</dbReference>
<accession>A0A379N6W5</accession>
<dbReference type="PIRSF" id="PIRSF036990">
    <property type="entry name" value="UCP036990_CBS_BON"/>
    <property type="match status" value="1"/>
</dbReference>
<proteinExistence type="predicted"/>
<evidence type="ECO:0000313" key="5">
    <source>
        <dbReference type="Proteomes" id="UP000254919"/>
    </source>
</evidence>
<dbReference type="SMART" id="SM00116">
    <property type="entry name" value="CBS"/>
    <property type="match status" value="2"/>
</dbReference>
<protein>
    <submittedName>
        <fullName evidence="4">Hypoxic response protein 1</fullName>
    </submittedName>
</protein>
<evidence type="ECO:0000313" key="4">
    <source>
        <dbReference type="EMBL" id="SUE41965.1"/>
    </source>
</evidence>
<sequence length="227" mass="24598">MKVREIMTSQVMTVGPDTPVPALASLFASRGISGVPVVDATGQLVGLVTEGDLLRQITGEEEAQSWFRRLIESAPSQALQYVQSHGRVARDLMTTSLETVGEDDSIQKAAGIMAKRNIRRLPVVRDGKLVGILSRADLMKAIVAPPAQAPGETSDAEIERKLVAEMRRHSWADAYYIFPHVEKGTVQFHGFCNSDDVERGLRVLAEGIPGVKGVTFDLSPVPPPMLA</sequence>
<dbReference type="Gene3D" id="3.10.580.10">
    <property type="entry name" value="CBS-domain"/>
    <property type="match status" value="1"/>
</dbReference>
<name>A0A379N6W5_9PROT</name>
<dbReference type="GeneID" id="99634725"/>
<evidence type="ECO:0000256" key="1">
    <source>
        <dbReference type="ARBA" id="ARBA00023122"/>
    </source>
</evidence>
<dbReference type="Pfam" id="PF00571">
    <property type="entry name" value="CBS"/>
    <property type="match status" value="2"/>
</dbReference>
<evidence type="ECO:0000256" key="2">
    <source>
        <dbReference type="PROSITE-ProRule" id="PRU00703"/>
    </source>
</evidence>
<dbReference type="PANTHER" id="PTHR43080">
    <property type="entry name" value="CBS DOMAIN-CONTAINING PROTEIN CBSX3, MITOCHONDRIAL"/>
    <property type="match status" value="1"/>
</dbReference>
<dbReference type="AlphaFoldDB" id="A0A379N6W5"/>
<dbReference type="InterPro" id="IPR000644">
    <property type="entry name" value="CBS_dom"/>
</dbReference>
<dbReference type="OrthoDB" id="9783590at2"/>
<organism evidence="4 5">
    <name type="scientific">Roseomonas mucosa</name>
    <dbReference type="NCBI Taxonomy" id="207340"/>
    <lineage>
        <taxon>Bacteria</taxon>
        <taxon>Pseudomonadati</taxon>
        <taxon>Pseudomonadota</taxon>
        <taxon>Alphaproteobacteria</taxon>
        <taxon>Acetobacterales</taxon>
        <taxon>Roseomonadaceae</taxon>
        <taxon>Roseomonas</taxon>
    </lineage>
</organism>
<keyword evidence="1 2" id="KW-0129">CBS domain</keyword>
<feature type="domain" description="CBS" evidence="3">
    <location>
        <begin position="93"/>
        <end position="148"/>
    </location>
</feature>
<dbReference type="SUPFAM" id="SSF54631">
    <property type="entry name" value="CBS-domain pair"/>
    <property type="match status" value="1"/>
</dbReference>
<dbReference type="RefSeq" id="WP_026033002.1">
    <property type="nucleotide sequence ID" value="NZ_AP031462.1"/>
</dbReference>